<proteinExistence type="inferred from homology"/>
<keyword evidence="2 5" id="KW-0436">Ligase</keyword>
<feature type="domain" description="AMP-dependent synthetase/ligase" evidence="3">
    <location>
        <begin position="27"/>
        <end position="416"/>
    </location>
</feature>
<dbReference type="EMBL" id="UOED01000105">
    <property type="protein sequence ID" value="VAV95891.1"/>
    <property type="molecule type" value="Genomic_DNA"/>
</dbReference>
<organism evidence="5">
    <name type="scientific">hydrothermal vent metagenome</name>
    <dbReference type="NCBI Taxonomy" id="652676"/>
    <lineage>
        <taxon>unclassified sequences</taxon>
        <taxon>metagenomes</taxon>
        <taxon>ecological metagenomes</taxon>
    </lineage>
</organism>
<evidence type="ECO:0000256" key="1">
    <source>
        <dbReference type="ARBA" id="ARBA00006432"/>
    </source>
</evidence>
<dbReference type="InterPro" id="IPR020845">
    <property type="entry name" value="AMP-binding_CS"/>
</dbReference>
<dbReference type="PANTHER" id="PTHR43201">
    <property type="entry name" value="ACYL-COA SYNTHETASE"/>
    <property type="match status" value="1"/>
</dbReference>
<evidence type="ECO:0000259" key="3">
    <source>
        <dbReference type="Pfam" id="PF00501"/>
    </source>
</evidence>
<dbReference type="InterPro" id="IPR025110">
    <property type="entry name" value="AMP-bd_C"/>
</dbReference>
<dbReference type="GO" id="GO:0004467">
    <property type="term" value="F:long-chain fatty acid-CoA ligase activity"/>
    <property type="evidence" value="ECO:0007669"/>
    <property type="project" value="UniProtKB-EC"/>
</dbReference>
<evidence type="ECO:0000259" key="4">
    <source>
        <dbReference type="Pfam" id="PF13193"/>
    </source>
</evidence>
<dbReference type="EC" id="6.2.1.3" evidence="5"/>
<protein>
    <submittedName>
        <fullName evidence="5">Long-chain-fatty-acid--CoA ligase</fullName>
        <ecNumber evidence="5">6.2.1.3</ecNumber>
    </submittedName>
</protein>
<gene>
    <name evidence="5" type="ORF">MNBD_ALPHA02-2249</name>
</gene>
<dbReference type="Gene3D" id="3.30.300.30">
    <property type="match status" value="1"/>
</dbReference>
<dbReference type="SUPFAM" id="SSF56801">
    <property type="entry name" value="Acetyl-CoA synthetase-like"/>
    <property type="match status" value="1"/>
</dbReference>
<accession>A0A3B0RXV1</accession>
<dbReference type="Pfam" id="PF13193">
    <property type="entry name" value="AMP-binding_C"/>
    <property type="match status" value="1"/>
</dbReference>
<dbReference type="Gene3D" id="3.40.50.12780">
    <property type="entry name" value="N-terminal domain of ligase-like"/>
    <property type="match status" value="1"/>
</dbReference>
<reference evidence="5" key="1">
    <citation type="submission" date="2018-06" db="EMBL/GenBank/DDBJ databases">
        <authorList>
            <person name="Zhirakovskaya E."/>
        </authorList>
    </citation>
    <scope>NUCLEOTIDE SEQUENCE</scope>
</reference>
<dbReference type="NCBIfam" id="NF009233">
    <property type="entry name" value="PRK12583.1"/>
    <property type="match status" value="1"/>
</dbReference>
<dbReference type="CDD" id="cd05917">
    <property type="entry name" value="FACL_like_2"/>
    <property type="match status" value="1"/>
</dbReference>
<feature type="domain" description="AMP-binding enzyme C-terminal" evidence="4">
    <location>
        <begin position="467"/>
        <end position="542"/>
    </location>
</feature>
<dbReference type="FunFam" id="3.40.50.12780:FF:000003">
    <property type="entry name" value="Long-chain-fatty-acid--CoA ligase FadD"/>
    <property type="match status" value="1"/>
</dbReference>
<comment type="similarity">
    <text evidence="1">Belongs to the ATP-dependent AMP-binding enzyme family.</text>
</comment>
<dbReference type="Pfam" id="PF00501">
    <property type="entry name" value="AMP-binding"/>
    <property type="match status" value="1"/>
</dbReference>
<dbReference type="PROSITE" id="PS00455">
    <property type="entry name" value="AMP_BINDING"/>
    <property type="match status" value="1"/>
</dbReference>
<dbReference type="GO" id="GO:0031956">
    <property type="term" value="F:medium-chain fatty acid-CoA ligase activity"/>
    <property type="evidence" value="ECO:0007669"/>
    <property type="project" value="TreeGrafter"/>
</dbReference>
<dbReference type="AlphaFoldDB" id="A0A3B0RXV1"/>
<dbReference type="FunFam" id="3.30.300.30:FF:000008">
    <property type="entry name" value="2,3-dihydroxybenzoate-AMP ligase"/>
    <property type="match status" value="1"/>
</dbReference>
<dbReference type="InterPro" id="IPR045851">
    <property type="entry name" value="AMP-bd_C_sf"/>
</dbReference>
<evidence type="ECO:0000313" key="5">
    <source>
        <dbReference type="EMBL" id="VAV95891.1"/>
    </source>
</evidence>
<dbReference type="PANTHER" id="PTHR43201:SF5">
    <property type="entry name" value="MEDIUM-CHAIN ACYL-COA LIGASE ACSF2, MITOCHONDRIAL"/>
    <property type="match status" value="1"/>
</dbReference>
<sequence>MTAQRQSIVKGSKDSPLIDQTIGDLFDQAAITYADRDMLVVCDQDIRWTYAEFARRATDFAAGLLSLGLEPGDRVAIWAPNCAEWIITQYATAKAGLIQVNINPAYRLSELEYALNKVAAKALITAEIFKSSAYIEMLQTLAPELNDSPPGQLKSEKLPHLSTVIRLGTDKTPGCYNFKDISGRANAENHAQLETIQASLHPDDAINIQFTSGTTGAPKGATLTHRNILNNGYNVGQAMKFTEQDRLCIPVPLYHCFGMVMGSLTCITHGACMVLPGEGFDPAQTLRAVADEKCTALHGVPTMFIAELDLPDLKSYDLSHLRTGIMAGASCPIEVMKRVFSEMNMTEVTIAYGMTETSPVSFQSSTDDPIDKRVSTVGRIHPHVAVKIIDGDGAITERGTEGELCTRGYSVMQGYWADPDQTAEAIDSDGWMHTGDLAVLDDEGYCNIVGRLKDMVIRGGENVYPREVEEFFYGHPKIQDAQVFGVPDDKYGEELCIWICLKPGEKSSAEDMRDFCKGQIAHYKIPRYVRFVDEFPMTVTGKIQKFKMREQMIHDLNLDETRTA</sequence>
<evidence type="ECO:0000256" key="2">
    <source>
        <dbReference type="ARBA" id="ARBA00022598"/>
    </source>
</evidence>
<dbReference type="InterPro" id="IPR042099">
    <property type="entry name" value="ANL_N_sf"/>
</dbReference>
<dbReference type="InterPro" id="IPR000873">
    <property type="entry name" value="AMP-dep_synth/lig_dom"/>
</dbReference>
<name>A0A3B0RXV1_9ZZZZ</name>